<dbReference type="Pfam" id="PF17039">
    <property type="entry name" value="Glyco_tran_10_N"/>
    <property type="match status" value="1"/>
</dbReference>
<dbReference type="InterPro" id="IPR031481">
    <property type="entry name" value="Glyco_tran_10_N"/>
</dbReference>
<dbReference type="EC" id="2.4.1.-" evidence="12"/>
<evidence type="ECO:0000256" key="12">
    <source>
        <dbReference type="RuleBase" id="RU003832"/>
    </source>
</evidence>
<keyword evidence="9 12" id="KW-0333">Golgi apparatus</keyword>
<evidence type="ECO:0000259" key="13">
    <source>
        <dbReference type="Pfam" id="PF00852"/>
    </source>
</evidence>
<dbReference type="InterPro" id="IPR001503">
    <property type="entry name" value="Glyco_trans_10"/>
</dbReference>
<keyword evidence="5 12" id="KW-0808">Transferase</keyword>
<evidence type="ECO:0000256" key="3">
    <source>
        <dbReference type="ARBA" id="ARBA00008919"/>
    </source>
</evidence>
<name>A0A9J6D8H0_RHIMP</name>
<reference evidence="15" key="2">
    <citation type="submission" date="2021-09" db="EMBL/GenBank/DDBJ databases">
        <authorList>
            <person name="Jia N."/>
            <person name="Wang J."/>
            <person name="Shi W."/>
            <person name="Du L."/>
            <person name="Sun Y."/>
            <person name="Zhan W."/>
            <person name="Jiang J."/>
            <person name="Wang Q."/>
            <person name="Zhang B."/>
            <person name="Ji P."/>
            <person name="Sakyi L.B."/>
            <person name="Cui X."/>
            <person name="Yuan T."/>
            <person name="Jiang B."/>
            <person name="Yang W."/>
            <person name="Lam T.T.-Y."/>
            <person name="Chang Q."/>
            <person name="Ding S."/>
            <person name="Wang X."/>
            <person name="Zhu J."/>
            <person name="Ruan X."/>
            <person name="Zhao L."/>
            <person name="Wei J."/>
            <person name="Que T."/>
            <person name="Du C."/>
            <person name="Cheng J."/>
            <person name="Dai P."/>
            <person name="Han X."/>
            <person name="Huang E."/>
            <person name="Gao Y."/>
            <person name="Liu J."/>
            <person name="Shao H."/>
            <person name="Ye R."/>
            <person name="Li L."/>
            <person name="Wei W."/>
            <person name="Wang X."/>
            <person name="Wang C."/>
            <person name="Huo Q."/>
            <person name="Li W."/>
            <person name="Guo W."/>
            <person name="Chen H."/>
            <person name="Chen S."/>
            <person name="Zhou L."/>
            <person name="Zhou L."/>
            <person name="Ni X."/>
            <person name="Tian J."/>
            <person name="Zhou Y."/>
            <person name="Sheng Y."/>
            <person name="Liu T."/>
            <person name="Pan Y."/>
            <person name="Xia L."/>
            <person name="Li J."/>
            <person name="Zhao F."/>
            <person name="Cao W."/>
        </authorList>
    </citation>
    <scope>NUCLEOTIDE SEQUENCE</scope>
    <source>
        <strain evidence="15">Rmic-2018</strain>
        <tissue evidence="15">Larvae</tissue>
    </source>
</reference>
<comment type="similarity">
    <text evidence="3 12">Belongs to the glycosyltransferase 10 family.</text>
</comment>
<keyword evidence="16" id="KW-1185">Reference proteome</keyword>
<keyword evidence="8 12" id="KW-1133">Transmembrane helix</keyword>
<evidence type="ECO:0000256" key="5">
    <source>
        <dbReference type="ARBA" id="ARBA00022679"/>
    </source>
</evidence>
<evidence type="ECO:0000256" key="1">
    <source>
        <dbReference type="ARBA" id="ARBA00004447"/>
    </source>
</evidence>
<evidence type="ECO:0000256" key="2">
    <source>
        <dbReference type="ARBA" id="ARBA00004922"/>
    </source>
</evidence>
<sequence>MWRLGLPATVTLTLTVLVANYALWIYVYKNRGKLMTVSQLFQDEELGEKFGGEAEAPTTSKTGVAEIEYEGCPDRCYIANDRHMLSFSDAIVFYGRDIDPEHMPEERAPFQKWIYWSLEPPWHTPVALLKDLNNTINWTMTYRHDSDVRNDYATIRKVMPTQQPYSEQTLKEIWKGKSKTAVWAASSCKTSGKREHYVEELQKHLYVDVYGECGENACPRGMAQTCYQMFARNYFFYLSLENCICKDYVTEKLYTPLLYDIIPVVYGGANYSNVAPSGSYIDALSFESPMYLARYLKKVAKNYKLYRSYFQWKGKYDIEPSNGYNFCNLCRKLHSDDFKKTSVVPDIYNWWNTTSNCRVWNRRTKKVE</sequence>
<comment type="pathway">
    <text evidence="2">Protein modification; protein glycosylation.</text>
</comment>
<dbReference type="VEuPathDB" id="VectorBase:LOC119178361"/>
<dbReference type="GO" id="GO:0032580">
    <property type="term" value="C:Golgi cisterna membrane"/>
    <property type="evidence" value="ECO:0007669"/>
    <property type="project" value="UniProtKB-SubCell"/>
</dbReference>
<dbReference type="AlphaFoldDB" id="A0A9J6D8H0"/>
<keyword evidence="11" id="KW-0325">Glycoprotein</keyword>
<keyword evidence="6 12" id="KW-0812">Transmembrane</keyword>
<dbReference type="Proteomes" id="UP000821866">
    <property type="component" value="Chromosome 9"/>
</dbReference>
<evidence type="ECO:0000256" key="6">
    <source>
        <dbReference type="ARBA" id="ARBA00022692"/>
    </source>
</evidence>
<evidence type="ECO:0000259" key="14">
    <source>
        <dbReference type="Pfam" id="PF17039"/>
    </source>
</evidence>
<keyword evidence="10 12" id="KW-0472">Membrane</keyword>
<organism evidence="15 16">
    <name type="scientific">Rhipicephalus microplus</name>
    <name type="common">Cattle tick</name>
    <name type="synonym">Boophilus microplus</name>
    <dbReference type="NCBI Taxonomy" id="6941"/>
    <lineage>
        <taxon>Eukaryota</taxon>
        <taxon>Metazoa</taxon>
        <taxon>Ecdysozoa</taxon>
        <taxon>Arthropoda</taxon>
        <taxon>Chelicerata</taxon>
        <taxon>Arachnida</taxon>
        <taxon>Acari</taxon>
        <taxon>Parasitiformes</taxon>
        <taxon>Ixodida</taxon>
        <taxon>Ixodoidea</taxon>
        <taxon>Ixodidae</taxon>
        <taxon>Rhipicephalinae</taxon>
        <taxon>Rhipicephalus</taxon>
        <taxon>Boophilus</taxon>
    </lineage>
</organism>
<accession>A0A9J6D8H0</accession>
<dbReference type="FunFam" id="3.40.50.11660:FF:000006">
    <property type="entry name" value="Alpha-(1,3)-fucosyltransferase C"/>
    <property type="match status" value="1"/>
</dbReference>
<proteinExistence type="inferred from homology"/>
<keyword evidence="7" id="KW-0735">Signal-anchor</keyword>
<feature type="domain" description="Fucosyltransferase C-terminal" evidence="13">
    <location>
        <begin position="174"/>
        <end position="350"/>
    </location>
</feature>
<dbReference type="InterPro" id="IPR038577">
    <property type="entry name" value="GT10-like_C_sf"/>
</dbReference>
<reference evidence="15" key="1">
    <citation type="journal article" date="2020" name="Cell">
        <title>Large-Scale Comparative Analyses of Tick Genomes Elucidate Their Genetic Diversity and Vector Capacities.</title>
        <authorList>
            <consortium name="Tick Genome and Microbiome Consortium (TIGMIC)"/>
            <person name="Jia N."/>
            <person name="Wang J."/>
            <person name="Shi W."/>
            <person name="Du L."/>
            <person name="Sun Y."/>
            <person name="Zhan W."/>
            <person name="Jiang J.F."/>
            <person name="Wang Q."/>
            <person name="Zhang B."/>
            <person name="Ji P."/>
            <person name="Bell-Sakyi L."/>
            <person name="Cui X.M."/>
            <person name="Yuan T.T."/>
            <person name="Jiang B.G."/>
            <person name="Yang W.F."/>
            <person name="Lam T.T."/>
            <person name="Chang Q.C."/>
            <person name="Ding S.J."/>
            <person name="Wang X.J."/>
            <person name="Zhu J.G."/>
            <person name="Ruan X.D."/>
            <person name="Zhao L."/>
            <person name="Wei J.T."/>
            <person name="Ye R.Z."/>
            <person name="Que T.C."/>
            <person name="Du C.H."/>
            <person name="Zhou Y.H."/>
            <person name="Cheng J.X."/>
            <person name="Dai P.F."/>
            <person name="Guo W.B."/>
            <person name="Han X.H."/>
            <person name="Huang E.J."/>
            <person name="Li L.F."/>
            <person name="Wei W."/>
            <person name="Gao Y.C."/>
            <person name="Liu J.Z."/>
            <person name="Shao H.Z."/>
            <person name="Wang X."/>
            <person name="Wang C.C."/>
            <person name="Yang T.C."/>
            <person name="Huo Q.B."/>
            <person name="Li W."/>
            <person name="Chen H.Y."/>
            <person name="Chen S.E."/>
            <person name="Zhou L.G."/>
            <person name="Ni X.B."/>
            <person name="Tian J.H."/>
            <person name="Sheng Y."/>
            <person name="Liu T."/>
            <person name="Pan Y.S."/>
            <person name="Xia L.Y."/>
            <person name="Li J."/>
            <person name="Zhao F."/>
            <person name="Cao W.C."/>
        </authorList>
    </citation>
    <scope>NUCLEOTIDE SEQUENCE</scope>
    <source>
        <strain evidence="15">Rmic-2018</strain>
    </source>
</reference>
<dbReference type="Pfam" id="PF00852">
    <property type="entry name" value="Glyco_transf_10"/>
    <property type="match status" value="1"/>
</dbReference>
<feature type="domain" description="Fucosyltransferase N-terminal" evidence="14">
    <location>
        <begin position="68"/>
        <end position="152"/>
    </location>
</feature>
<dbReference type="PANTHER" id="PTHR48438">
    <property type="entry name" value="ALPHA-(1,3)-FUCOSYLTRANSFERASE C-RELATED"/>
    <property type="match status" value="1"/>
</dbReference>
<evidence type="ECO:0000313" key="16">
    <source>
        <dbReference type="Proteomes" id="UP000821866"/>
    </source>
</evidence>
<evidence type="ECO:0000256" key="7">
    <source>
        <dbReference type="ARBA" id="ARBA00022968"/>
    </source>
</evidence>
<dbReference type="InterPro" id="IPR055270">
    <property type="entry name" value="Glyco_tran_10_C"/>
</dbReference>
<feature type="transmembrane region" description="Helical" evidence="12">
    <location>
        <begin position="6"/>
        <end position="28"/>
    </location>
</feature>
<dbReference type="PANTHER" id="PTHR48438:SF1">
    <property type="entry name" value="ALPHA-(1,3)-FUCOSYLTRANSFERASE C-RELATED"/>
    <property type="match status" value="1"/>
</dbReference>
<keyword evidence="4 12" id="KW-0328">Glycosyltransferase</keyword>
<evidence type="ECO:0000256" key="8">
    <source>
        <dbReference type="ARBA" id="ARBA00022989"/>
    </source>
</evidence>
<evidence type="ECO:0000256" key="10">
    <source>
        <dbReference type="ARBA" id="ARBA00023136"/>
    </source>
</evidence>
<evidence type="ECO:0000313" key="15">
    <source>
        <dbReference type="EMBL" id="KAH8010087.1"/>
    </source>
</evidence>
<comment type="caution">
    <text evidence="15">The sequence shown here is derived from an EMBL/GenBank/DDBJ whole genome shotgun (WGS) entry which is preliminary data.</text>
</comment>
<dbReference type="EMBL" id="JABSTU010000011">
    <property type="protein sequence ID" value="KAH8010087.1"/>
    <property type="molecule type" value="Genomic_DNA"/>
</dbReference>
<evidence type="ECO:0000256" key="9">
    <source>
        <dbReference type="ARBA" id="ARBA00023034"/>
    </source>
</evidence>
<dbReference type="SUPFAM" id="SSF53756">
    <property type="entry name" value="UDP-Glycosyltransferase/glycogen phosphorylase"/>
    <property type="match status" value="1"/>
</dbReference>
<evidence type="ECO:0000256" key="11">
    <source>
        <dbReference type="ARBA" id="ARBA00023180"/>
    </source>
</evidence>
<protein>
    <recommendedName>
        <fullName evidence="12">Fucosyltransferase</fullName>
        <ecNumber evidence="12">2.4.1.-</ecNumber>
    </recommendedName>
</protein>
<dbReference type="Gene3D" id="3.40.50.11660">
    <property type="entry name" value="Glycosyl transferase family 10, C-terminal domain"/>
    <property type="match status" value="1"/>
</dbReference>
<gene>
    <name evidence="15" type="ORF">HPB51_024762</name>
</gene>
<dbReference type="GO" id="GO:0008417">
    <property type="term" value="F:fucosyltransferase activity"/>
    <property type="evidence" value="ECO:0007669"/>
    <property type="project" value="InterPro"/>
</dbReference>
<comment type="subcellular location">
    <subcellularLocation>
        <location evidence="1 12">Golgi apparatus</location>
        <location evidence="1 12">Golgi stack membrane</location>
        <topology evidence="1 12">Single-pass type II membrane protein</topology>
    </subcellularLocation>
</comment>
<evidence type="ECO:0000256" key="4">
    <source>
        <dbReference type="ARBA" id="ARBA00022676"/>
    </source>
</evidence>